<evidence type="ECO:0000313" key="2">
    <source>
        <dbReference type="Proteomes" id="UP000078397"/>
    </source>
</evidence>
<dbReference type="Proteomes" id="UP000078397">
    <property type="component" value="Unassembled WGS sequence"/>
</dbReference>
<dbReference type="PANTHER" id="PTHR42085">
    <property type="entry name" value="F-BOX DOMAIN-CONTAINING PROTEIN"/>
    <property type="match status" value="1"/>
</dbReference>
<proteinExistence type="predicted"/>
<organism evidence="1 2">
    <name type="scientific">Pochonia chlamydosporia 170</name>
    <dbReference type="NCBI Taxonomy" id="1380566"/>
    <lineage>
        <taxon>Eukaryota</taxon>
        <taxon>Fungi</taxon>
        <taxon>Dikarya</taxon>
        <taxon>Ascomycota</taxon>
        <taxon>Pezizomycotina</taxon>
        <taxon>Sordariomycetes</taxon>
        <taxon>Hypocreomycetidae</taxon>
        <taxon>Hypocreales</taxon>
        <taxon>Clavicipitaceae</taxon>
        <taxon>Pochonia</taxon>
    </lineage>
</organism>
<comment type="caution">
    <text evidence="1">The sequence shown here is derived from an EMBL/GenBank/DDBJ whole genome shotgun (WGS) entry which is preliminary data.</text>
</comment>
<dbReference type="RefSeq" id="XP_018141015.1">
    <property type="nucleotide sequence ID" value="XM_018292451.1"/>
</dbReference>
<protein>
    <submittedName>
        <fullName evidence="1">Uncharacterized protein</fullName>
    </submittedName>
</protein>
<sequence length="196" mass="21928">MTTPSPSPSTTISPSPPCHFLNLPIELRLQIYTLLLLLPPYSKHTIHPTPIHASILRTSRQIHAEASPLLYAKNTFLAHPSLLTSFPRLREHYLPVKEELAISRIRRFHLLIRLDCDLAYSRDAAARAFSRLDEVVVDVAQAVFLGVGYENLRVLEGVRGVKRVVIRGSTTGFEGYVEWLTGVMEGDGDVGEYVDV</sequence>
<dbReference type="KEGG" id="pchm:VFPPC_14683"/>
<dbReference type="InterPro" id="IPR038883">
    <property type="entry name" value="AN11006-like"/>
</dbReference>
<reference evidence="1 2" key="1">
    <citation type="journal article" date="2016" name="PLoS Pathog.">
        <title>Biosynthesis of antibiotic leucinostatins in bio-control fungus Purpureocillium lilacinum and their inhibition on phytophthora revealed by genome mining.</title>
        <authorList>
            <person name="Wang G."/>
            <person name="Liu Z."/>
            <person name="Lin R."/>
            <person name="Li E."/>
            <person name="Mao Z."/>
            <person name="Ling J."/>
            <person name="Yang Y."/>
            <person name="Yin W.B."/>
            <person name="Xie B."/>
        </authorList>
    </citation>
    <scope>NUCLEOTIDE SEQUENCE [LARGE SCALE GENOMIC DNA]</scope>
    <source>
        <strain evidence="1">170</strain>
    </source>
</reference>
<dbReference type="OrthoDB" id="2951834at2759"/>
<evidence type="ECO:0000313" key="1">
    <source>
        <dbReference type="EMBL" id="OAQ63435.1"/>
    </source>
</evidence>
<gene>
    <name evidence="1" type="ORF">VFPPC_14683</name>
</gene>
<accession>A0A179FCY8</accession>
<dbReference type="AlphaFoldDB" id="A0A179FCY8"/>
<keyword evidence="2" id="KW-1185">Reference proteome</keyword>
<name>A0A179FCY8_METCM</name>
<dbReference type="GeneID" id="28856445"/>
<dbReference type="EMBL" id="LSBJ02000006">
    <property type="protein sequence ID" value="OAQ63435.1"/>
    <property type="molecule type" value="Genomic_DNA"/>
</dbReference>
<dbReference type="PANTHER" id="PTHR42085:SF4">
    <property type="entry name" value="F-BOX DOMAIN-CONTAINING PROTEIN"/>
    <property type="match status" value="1"/>
</dbReference>